<dbReference type="GO" id="GO:0006508">
    <property type="term" value="P:proteolysis"/>
    <property type="evidence" value="ECO:0007669"/>
    <property type="project" value="UniProtKB-KW"/>
</dbReference>
<name>A0A835GJ09_SPOEX</name>
<dbReference type="InterPro" id="IPR008580">
    <property type="entry name" value="PPPDE_dom"/>
</dbReference>
<dbReference type="SMART" id="SM01179">
    <property type="entry name" value="DUF862"/>
    <property type="match status" value="1"/>
</dbReference>
<dbReference type="EMBL" id="JACKWZ010000081">
    <property type="protein sequence ID" value="KAF9416928.1"/>
    <property type="molecule type" value="Genomic_DNA"/>
</dbReference>
<evidence type="ECO:0000256" key="1">
    <source>
        <dbReference type="ARBA" id="ARBA00008140"/>
    </source>
</evidence>
<dbReference type="Gene3D" id="3.90.1720.30">
    <property type="entry name" value="PPPDE domains"/>
    <property type="match status" value="1"/>
</dbReference>
<dbReference type="GO" id="GO:0070646">
    <property type="term" value="P:protein modification by small protein removal"/>
    <property type="evidence" value="ECO:0007669"/>
    <property type="project" value="TreeGrafter"/>
</dbReference>
<keyword evidence="6" id="KW-1185">Reference proteome</keyword>
<reference evidence="5" key="1">
    <citation type="submission" date="2020-08" db="EMBL/GenBank/DDBJ databases">
        <title>Spodoptera exigua strain:BAW_Kor-Di-RS1 Genome sequencing and assembly.</title>
        <authorList>
            <person name="Kim J."/>
            <person name="Nam H.Y."/>
            <person name="Kwon M."/>
            <person name="Choi J.H."/>
            <person name="Cho S.R."/>
            <person name="Kim G.-H."/>
        </authorList>
    </citation>
    <scope>NUCLEOTIDE SEQUENCE</scope>
    <source>
        <strain evidence="5">BAW_Kor-Di-RS1</strain>
        <tissue evidence="5">Whole-body</tissue>
    </source>
</reference>
<evidence type="ECO:0000256" key="3">
    <source>
        <dbReference type="ARBA" id="ARBA00022801"/>
    </source>
</evidence>
<keyword evidence="2" id="KW-0645">Protease</keyword>
<evidence type="ECO:0000313" key="6">
    <source>
        <dbReference type="Proteomes" id="UP000648187"/>
    </source>
</evidence>
<sequence>MPLSCYCLRYVCGNVYLPVGNLCWNVVLDDCVGGVLFINDISGVELGNNTMADEQGTVVELYIYDLTNGLASILSPSILGRQIEGVWHTAVVVYDREFFYGGSGITSCAPFTSKHVFRSLRIATASTGASCVAVYRKCTVQNG</sequence>
<proteinExistence type="inferred from homology"/>
<accession>A0A835GJ09</accession>
<dbReference type="InterPro" id="IPR042266">
    <property type="entry name" value="PPPDE_sf"/>
</dbReference>
<comment type="caution">
    <text evidence="5">The sequence shown here is derived from an EMBL/GenBank/DDBJ whole genome shotgun (WGS) entry which is preliminary data.</text>
</comment>
<dbReference type="GO" id="GO:0008233">
    <property type="term" value="F:peptidase activity"/>
    <property type="evidence" value="ECO:0007669"/>
    <property type="project" value="UniProtKB-KW"/>
</dbReference>
<evidence type="ECO:0000256" key="2">
    <source>
        <dbReference type="ARBA" id="ARBA00022670"/>
    </source>
</evidence>
<gene>
    <name evidence="5" type="ORF">HW555_005844</name>
</gene>
<dbReference type="Pfam" id="PF05903">
    <property type="entry name" value="Peptidase_C97"/>
    <property type="match status" value="1"/>
</dbReference>
<dbReference type="PROSITE" id="PS51858">
    <property type="entry name" value="PPPDE"/>
    <property type="match status" value="1"/>
</dbReference>
<dbReference type="PANTHER" id="PTHR12378:SF7">
    <property type="entry name" value="DESUMOYLATING ISOPEPTIDASE 1"/>
    <property type="match status" value="1"/>
</dbReference>
<dbReference type="PANTHER" id="PTHR12378">
    <property type="entry name" value="DESUMOYLATING ISOPEPTIDASE"/>
    <property type="match status" value="1"/>
</dbReference>
<dbReference type="AlphaFoldDB" id="A0A835GJ09"/>
<keyword evidence="3" id="KW-0378">Hydrolase</keyword>
<evidence type="ECO:0000313" key="5">
    <source>
        <dbReference type="EMBL" id="KAF9416928.1"/>
    </source>
</evidence>
<evidence type="ECO:0000259" key="4">
    <source>
        <dbReference type="PROSITE" id="PS51858"/>
    </source>
</evidence>
<protein>
    <recommendedName>
        <fullName evidence="4">PPPDE domain-containing protein</fullName>
    </recommendedName>
</protein>
<feature type="domain" description="PPPDE" evidence="4">
    <location>
        <begin position="57"/>
        <end position="143"/>
    </location>
</feature>
<organism evidence="5 6">
    <name type="scientific">Spodoptera exigua</name>
    <name type="common">Beet armyworm</name>
    <name type="synonym">Noctua fulgens</name>
    <dbReference type="NCBI Taxonomy" id="7107"/>
    <lineage>
        <taxon>Eukaryota</taxon>
        <taxon>Metazoa</taxon>
        <taxon>Ecdysozoa</taxon>
        <taxon>Arthropoda</taxon>
        <taxon>Hexapoda</taxon>
        <taxon>Insecta</taxon>
        <taxon>Pterygota</taxon>
        <taxon>Neoptera</taxon>
        <taxon>Endopterygota</taxon>
        <taxon>Lepidoptera</taxon>
        <taxon>Glossata</taxon>
        <taxon>Ditrysia</taxon>
        <taxon>Noctuoidea</taxon>
        <taxon>Noctuidae</taxon>
        <taxon>Amphipyrinae</taxon>
        <taxon>Spodoptera</taxon>
    </lineage>
</organism>
<comment type="similarity">
    <text evidence="1">Belongs to the DeSI family.</text>
</comment>
<dbReference type="Proteomes" id="UP000648187">
    <property type="component" value="Unassembled WGS sequence"/>
</dbReference>